<dbReference type="EMBL" id="CP039865">
    <property type="protein sequence ID" value="QCK86286.1"/>
    <property type="molecule type" value="Genomic_DNA"/>
</dbReference>
<reference evidence="5 6" key="1">
    <citation type="submission" date="2019-04" db="EMBL/GenBank/DDBJ databases">
        <title>Phreatobacter aquaticus sp. nov.</title>
        <authorList>
            <person name="Choi A."/>
            <person name="Baek K."/>
        </authorList>
    </citation>
    <scope>NUCLEOTIDE SEQUENCE [LARGE SCALE GENOMIC DNA]</scope>
    <source>
        <strain evidence="5 6">NMCR1094</strain>
    </source>
</reference>
<keyword evidence="2" id="KW-0479">Metal-binding</keyword>
<dbReference type="PANTHER" id="PTHR13096">
    <property type="entry name" value="MINA53 MYC INDUCED NUCLEAR ANTIGEN"/>
    <property type="match status" value="1"/>
</dbReference>
<evidence type="ECO:0000256" key="1">
    <source>
        <dbReference type="ARBA" id="ARBA00001954"/>
    </source>
</evidence>
<dbReference type="KEGG" id="paqt:E8L99_11240"/>
<dbReference type="Gene3D" id="2.60.120.650">
    <property type="entry name" value="Cupin"/>
    <property type="match status" value="1"/>
</dbReference>
<keyword evidence="6" id="KW-1185">Reference proteome</keyword>
<organism evidence="5 6">
    <name type="scientific">Phreatobacter aquaticus</name>
    <dbReference type="NCBI Taxonomy" id="2570229"/>
    <lineage>
        <taxon>Bacteria</taxon>
        <taxon>Pseudomonadati</taxon>
        <taxon>Pseudomonadota</taxon>
        <taxon>Alphaproteobacteria</taxon>
        <taxon>Hyphomicrobiales</taxon>
        <taxon>Phreatobacteraceae</taxon>
        <taxon>Phreatobacter</taxon>
    </lineage>
</organism>
<comment type="cofactor">
    <cofactor evidence="1">
        <name>Fe(2+)</name>
        <dbReference type="ChEBI" id="CHEBI:29033"/>
    </cofactor>
</comment>
<evidence type="ECO:0000259" key="4">
    <source>
        <dbReference type="PROSITE" id="PS51184"/>
    </source>
</evidence>
<evidence type="ECO:0000313" key="5">
    <source>
        <dbReference type="EMBL" id="QCK86286.1"/>
    </source>
</evidence>
<feature type="domain" description="JmjC" evidence="4">
    <location>
        <begin position="83"/>
        <end position="247"/>
    </location>
</feature>
<dbReference type="GO" id="GO:0046872">
    <property type="term" value="F:metal ion binding"/>
    <property type="evidence" value="ECO:0007669"/>
    <property type="project" value="UniProtKB-KW"/>
</dbReference>
<dbReference type="Pfam" id="PF08007">
    <property type="entry name" value="JmjC_2"/>
    <property type="match status" value="1"/>
</dbReference>
<dbReference type="InterPro" id="IPR039994">
    <property type="entry name" value="NO66-like"/>
</dbReference>
<proteinExistence type="predicted"/>
<dbReference type="AlphaFoldDB" id="A0A4D7QLN2"/>
<dbReference type="PROSITE" id="PS51184">
    <property type="entry name" value="JMJC"/>
    <property type="match status" value="1"/>
</dbReference>
<evidence type="ECO:0000313" key="6">
    <source>
        <dbReference type="Proteomes" id="UP000298588"/>
    </source>
</evidence>
<sequence>MTLATAAFELAFAGLKAEDGLKLREAGSMRHFKAQDRSRFGKLLSIRDLDAFLATGSAQVPRVAMADSGRNGSAAVPEEDFTFGDGKVDPSKLFPLFDAGATLVVSQFHELHPPLADFCRGLEKVFQHGVQANIYLTPPGAQGFRTHFDTHDVLVLQVSGKKQWRVWSDTAQPHATRRTPWDGAIYKPDQSKANDLLLEAGDVLYVPRGVLHDASVQPGGEPSLHITVGFLDQTWADALKAAIDQLEQTEPKLREAFPMWRLGDEASRPALVKAAAERAAIIGSQSGVDLAAMHFLQALAQDRMPMSGRTLVAPALGADDRLVLADAVHHYVVPVGDGAELRWSGAPVPLTMVELGWLEKLSQGVSPTALGGGEAALAFCRRLFAVGLLVRI</sequence>
<evidence type="ECO:0000256" key="2">
    <source>
        <dbReference type="ARBA" id="ARBA00022723"/>
    </source>
</evidence>
<accession>A0A4D7QLN2</accession>
<evidence type="ECO:0000256" key="3">
    <source>
        <dbReference type="ARBA" id="ARBA00023004"/>
    </source>
</evidence>
<dbReference type="InterPro" id="IPR003347">
    <property type="entry name" value="JmjC_dom"/>
</dbReference>
<dbReference type="Proteomes" id="UP000298588">
    <property type="component" value="Chromosome"/>
</dbReference>
<dbReference type="OrthoDB" id="9764016at2"/>
<dbReference type="SUPFAM" id="SSF51197">
    <property type="entry name" value="Clavaminate synthase-like"/>
    <property type="match status" value="1"/>
</dbReference>
<protein>
    <recommendedName>
        <fullName evidence="4">JmjC domain-containing protein</fullName>
    </recommendedName>
</protein>
<name>A0A4D7QLN2_9HYPH</name>
<dbReference type="PANTHER" id="PTHR13096:SF8">
    <property type="entry name" value="RIBOSOMAL OXYGENASE 1"/>
    <property type="match status" value="1"/>
</dbReference>
<gene>
    <name evidence="5" type="ORF">E8L99_11240</name>
</gene>
<keyword evidence="3" id="KW-0408">Iron</keyword>